<feature type="transmembrane region" description="Helical" evidence="1">
    <location>
        <begin position="117"/>
        <end position="137"/>
    </location>
</feature>
<protein>
    <submittedName>
        <fullName evidence="2">Uncharacterized protein</fullName>
    </submittedName>
</protein>
<sequence>MLLYQDFKLVKTSNRYANILSAHFIREEESYMIRRHVVEAGLATLCSLVIIVVLMMWWAGQYAHFVMTAMMVMIILGLVVGSLIPSIAVTWLVIGLTTIGSAILLLGYIVMETPLKLMLLAAFPLTAALAYFSRYVIGELGWLDRNRKDIESYAANYNQVVKLQTGYNANKIYQKEVRFIIKEQIADLWIDVTAIHWVHNQQFRQFHHDDYNQALQQIAHVLKERRLPSEALYFLGNGTFLILSYHLPNITFAYQNQSTREGLADLLIGKATPQFKWGHLKVDDINVTSFETLESVMRHIERDMETDIVVEYLRRES</sequence>
<evidence type="ECO:0000256" key="1">
    <source>
        <dbReference type="SAM" id="Phobius"/>
    </source>
</evidence>
<feature type="transmembrane region" description="Helical" evidence="1">
    <location>
        <begin position="91"/>
        <end position="111"/>
    </location>
</feature>
<dbReference type="Proteomes" id="UP000603295">
    <property type="component" value="Unassembled WGS sequence"/>
</dbReference>
<keyword evidence="3" id="KW-1185">Reference proteome</keyword>
<keyword evidence="1" id="KW-0472">Membrane</keyword>
<evidence type="ECO:0000313" key="3">
    <source>
        <dbReference type="Proteomes" id="UP000603295"/>
    </source>
</evidence>
<keyword evidence="1" id="KW-0812">Transmembrane</keyword>
<accession>A0ABQ2C4T1</accession>
<gene>
    <name evidence="2" type="ORF">GCM10011459_12310</name>
</gene>
<reference evidence="3" key="1">
    <citation type="journal article" date="2019" name="Int. J. Syst. Evol. Microbiol.">
        <title>The Global Catalogue of Microorganisms (GCM) 10K type strain sequencing project: providing services to taxonomists for standard genome sequencing and annotation.</title>
        <authorList>
            <consortium name="The Broad Institute Genomics Platform"/>
            <consortium name="The Broad Institute Genome Sequencing Center for Infectious Disease"/>
            <person name="Wu L."/>
            <person name="Ma J."/>
        </authorList>
    </citation>
    <scope>NUCLEOTIDE SEQUENCE [LARGE SCALE GENOMIC DNA]</scope>
    <source>
        <strain evidence="3">CCM 8609</strain>
    </source>
</reference>
<comment type="caution">
    <text evidence="2">The sequence shown here is derived from an EMBL/GenBank/DDBJ whole genome shotgun (WGS) entry which is preliminary data.</text>
</comment>
<name>A0ABQ2C4T1_9LACO</name>
<dbReference type="EMBL" id="BMDS01000004">
    <property type="protein sequence ID" value="GGI63397.1"/>
    <property type="molecule type" value="Genomic_DNA"/>
</dbReference>
<proteinExistence type="predicted"/>
<feature type="transmembrane region" description="Helical" evidence="1">
    <location>
        <begin position="40"/>
        <end position="59"/>
    </location>
</feature>
<organism evidence="2 3">
    <name type="scientific">Limosilactobacillus caviae</name>
    <dbReference type="NCBI Taxonomy" id="1769424"/>
    <lineage>
        <taxon>Bacteria</taxon>
        <taxon>Bacillati</taxon>
        <taxon>Bacillota</taxon>
        <taxon>Bacilli</taxon>
        <taxon>Lactobacillales</taxon>
        <taxon>Lactobacillaceae</taxon>
        <taxon>Limosilactobacillus</taxon>
    </lineage>
</organism>
<evidence type="ECO:0000313" key="2">
    <source>
        <dbReference type="EMBL" id="GGI63397.1"/>
    </source>
</evidence>
<keyword evidence="1" id="KW-1133">Transmembrane helix</keyword>
<feature type="transmembrane region" description="Helical" evidence="1">
    <location>
        <begin position="65"/>
        <end position="84"/>
    </location>
</feature>